<protein>
    <submittedName>
        <fullName evidence="4">Hydrolase</fullName>
    </submittedName>
</protein>
<dbReference type="PROSITE" id="PS51186">
    <property type="entry name" value="GNAT"/>
    <property type="match status" value="1"/>
</dbReference>
<keyword evidence="4" id="KW-0378">Hydrolase</keyword>
<feature type="domain" description="N-acetyltransferase" evidence="3">
    <location>
        <begin position="13"/>
        <end position="207"/>
    </location>
</feature>
<dbReference type="Gene3D" id="3.60.110.10">
    <property type="entry name" value="Carbon-nitrogen hydrolase"/>
    <property type="match status" value="1"/>
</dbReference>
<dbReference type="SUPFAM" id="SSF56317">
    <property type="entry name" value="Carbon-nitrogen hydrolase"/>
    <property type="match status" value="1"/>
</dbReference>
<gene>
    <name evidence="4" type="ORF">N781_06620</name>
</gene>
<sequence>MSKLNLSQFEKKIEVRNIVMEDIPQIMELQKLCFKDMDPWKEEHLRSHLLHFPDGQFCVEYDGDIIGSCSSLIVNFDEYDDQHTWDDITNEGYITNHDPEGYNLYGIEVMVHPDYQGMKIGKRLYDARKELAEQYNLKSIIIGGRIPNYHLHKDDLSPREYVEEVMKQNIYDPVLTFQVMNGFSVMRINPNYLPDDDESVSYATLMEWNNVDYRAKTKRQFKSSYPVRITVIQYMMKEISSFEDMARQVEYYVDVAYDFGSDFAVFPEIFTTQLMSFLDEKIPSKAVRKLSGYTERYIELFTDLAVKYNINIIGGSHFVEEDDEIYNIAYLFRRDGTIEKQYKIHVTPNERKWWGVQAGDTVRVFDTDCGKIAIQICYDIEFPELARIAVDQGANIIFCPFCTDDRQGYLRVRYCAQARAVENQVYTVIAGTVGNLTQVENMDIQYAQSGIFTPSDFEFARDGIVGECHPNIETVVVGDVDLEVLRRQRKSGTVRHLQDRRQDLFNLQYKKVEAEIVPND</sequence>
<dbReference type="InterPro" id="IPR001110">
    <property type="entry name" value="UPF0012_CS"/>
</dbReference>
<dbReference type="GO" id="GO:0016787">
    <property type="term" value="F:hydrolase activity"/>
    <property type="evidence" value="ECO:0007669"/>
    <property type="project" value="UniProtKB-KW"/>
</dbReference>
<evidence type="ECO:0000256" key="1">
    <source>
        <dbReference type="ARBA" id="ARBA00010613"/>
    </source>
</evidence>
<organism evidence="4 5">
    <name type="scientific">Pontibacillus halophilus JSM 076056 = DSM 19796</name>
    <dbReference type="NCBI Taxonomy" id="1385510"/>
    <lineage>
        <taxon>Bacteria</taxon>
        <taxon>Bacillati</taxon>
        <taxon>Bacillota</taxon>
        <taxon>Bacilli</taxon>
        <taxon>Bacillales</taxon>
        <taxon>Bacillaceae</taxon>
        <taxon>Pontibacillus</taxon>
    </lineage>
</organism>
<dbReference type="PANTHER" id="PTHR23088:SF50">
    <property type="entry name" value="HYDROLASE YHCX"/>
    <property type="match status" value="1"/>
</dbReference>
<dbReference type="Pfam" id="PF00795">
    <property type="entry name" value="CN_hydrolase"/>
    <property type="match status" value="1"/>
</dbReference>
<dbReference type="InterPro" id="IPR036526">
    <property type="entry name" value="C-N_Hydrolase_sf"/>
</dbReference>
<comment type="caution">
    <text evidence="4">The sequence shown here is derived from an EMBL/GenBank/DDBJ whole genome shotgun (WGS) entry which is preliminary data.</text>
</comment>
<dbReference type="RefSeq" id="WP_026801186.1">
    <property type="nucleotide sequence ID" value="NZ_AULI01000013.1"/>
</dbReference>
<dbReference type="Gene3D" id="3.40.630.30">
    <property type="match status" value="1"/>
</dbReference>
<evidence type="ECO:0000259" key="3">
    <source>
        <dbReference type="PROSITE" id="PS51186"/>
    </source>
</evidence>
<dbReference type="PROSITE" id="PS50263">
    <property type="entry name" value="CN_HYDROLASE"/>
    <property type="match status" value="1"/>
</dbReference>
<dbReference type="CDD" id="cd04301">
    <property type="entry name" value="NAT_SF"/>
    <property type="match status" value="1"/>
</dbReference>
<dbReference type="Proteomes" id="UP000030528">
    <property type="component" value="Unassembled WGS sequence"/>
</dbReference>
<dbReference type="GO" id="GO:0016747">
    <property type="term" value="F:acyltransferase activity, transferring groups other than amino-acyl groups"/>
    <property type="evidence" value="ECO:0007669"/>
    <property type="project" value="InterPro"/>
</dbReference>
<dbReference type="InterPro" id="IPR003010">
    <property type="entry name" value="C-N_Hydrolase"/>
</dbReference>
<dbReference type="eggNOG" id="COG0456">
    <property type="taxonomic scope" value="Bacteria"/>
</dbReference>
<dbReference type="PROSITE" id="PS01227">
    <property type="entry name" value="UPF0012"/>
    <property type="match status" value="1"/>
</dbReference>
<accession>A0A0A5GFD9</accession>
<evidence type="ECO:0000313" key="4">
    <source>
        <dbReference type="EMBL" id="KGX90724.1"/>
    </source>
</evidence>
<dbReference type="eggNOG" id="COG0388">
    <property type="taxonomic scope" value="Bacteria"/>
</dbReference>
<dbReference type="InterPro" id="IPR000182">
    <property type="entry name" value="GNAT_dom"/>
</dbReference>
<comment type="similarity">
    <text evidence="1">Belongs to the carbon-nitrogen hydrolase superfamily. NIT1/NIT2 family.</text>
</comment>
<dbReference type="STRING" id="1385510.GCA_000425205_02911"/>
<reference evidence="4 5" key="1">
    <citation type="submission" date="2013-08" db="EMBL/GenBank/DDBJ databases">
        <authorList>
            <person name="Huang J."/>
            <person name="Wang G."/>
        </authorList>
    </citation>
    <scope>NUCLEOTIDE SEQUENCE [LARGE SCALE GENOMIC DNA]</scope>
    <source>
        <strain evidence="4 5">JSM 076056</strain>
    </source>
</reference>
<dbReference type="InterPro" id="IPR016181">
    <property type="entry name" value="Acyl_CoA_acyltransferase"/>
</dbReference>
<proteinExistence type="inferred from homology"/>
<evidence type="ECO:0000259" key="2">
    <source>
        <dbReference type="PROSITE" id="PS50263"/>
    </source>
</evidence>
<dbReference type="Pfam" id="PF00583">
    <property type="entry name" value="Acetyltransf_1"/>
    <property type="match status" value="1"/>
</dbReference>
<evidence type="ECO:0000313" key="5">
    <source>
        <dbReference type="Proteomes" id="UP000030528"/>
    </source>
</evidence>
<dbReference type="PANTHER" id="PTHR23088">
    <property type="entry name" value="NITRILASE-RELATED"/>
    <property type="match status" value="1"/>
</dbReference>
<dbReference type="EMBL" id="AVPE01000013">
    <property type="protein sequence ID" value="KGX90724.1"/>
    <property type="molecule type" value="Genomic_DNA"/>
</dbReference>
<feature type="domain" description="CN hydrolase" evidence="2">
    <location>
        <begin position="227"/>
        <end position="482"/>
    </location>
</feature>
<dbReference type="AlphaFoldDB" id="A0A0A5GFD9"/>
<dbReference type="OrthoDB" id="9811121at2"/>
<dbReference type="CDD" id="cd07574">
    <property type="entry name" value="nitrilase_Rim1_like"/>
    <property type="match status" value="1"/>
</dbReference>
<keyword evidence="5" id="KW-1185">Reference proteome</keyword>
<name>A0A0A5GFD9_9BACI</name>
<dbReference type="SUPFAM" id="SSF55729">
    <property type="entry name" value="Acyl-CoA N-acyltransferases (Nat)"/>
    <property type="match status" value="1"/>
</dbReference>